<feature type="transmembrane region" description="Helical" evidence="1">
    <location>
        <begin position="72"/>
        <end position="92"/>
    </location>
</feature>
<dbReference type="AlphaFoldDB" id="A0A0D0CG59"/>
<protein>
    <submittedName>
        <fullName evidence="2">Uncharacterized protein</fullName>
    </submittedName>
</protein>
<reference evidence="2 3" key="1">
    <citation type="submission" date="2014-04" db="EMBL/GenBank/DDBJ databases">
        <title>Evolutionary Origins and Diversification of the Mycorrhizal Mutualists.</title>
        <authorList>
            <consortium name="DOE Joint Genome Institute"/>
            <consortium name="Mycorrhizal Genomics Consortium"/>
            <person name="Kohler A."/>
            <person name="Kuo A."/>
            <person name="Nagy L.G."/>
            <person name="Floudas D."/>
            <person name="Copeland A."/>
            <person name="Barry K.W."/>
            <person name="Cichocki N."/>
            <person name="Veneault-Fourrey C."/>
            <person name="LaButti K."/>
            <person name="Lindquist E.A."/>
            <person name="Lipzen A."/>
            <person name="Lundell T."/>
            <person name="Morin E."/>
            <person name="Murat C."/>
            <person name="Riley R."/>
            <person name="Ohm R."/>
            <person name="Sun H."/>
            <person name="Tunlid A."/>
            <person name="Henrissat B."/>
            <person name="Grigoriev I.V."/>
            <person name="Hibbett D.S."/>
            <person name="Martin F."/>
        </authorList>
    </citation>
    <scope>NUCLEOTIDE SEQUENCE [LARGE SCALE GENOMIC DNA]</scope>
    <source>
        <strain evidence="2 3">FD-317 M1</strain>
    </source>
</reference>
<accession>A0A0D0CG59</accession>
<sequence>MFADTVITFESELQKIAATVSYTGARIIMPVGLFSTNVIATSLIAIKTWEFFGLLKQAETEERGRIKHLTEVLLLLVESGCLYCLVWVIVLLDVTTGFSPGAKYMLTTIVPHLSGIYPCLIVLLICFKKRSYDTIGTPSGTAWSTNPYISSSRL</sequence>
<evidence type="ECO:0000313" key="2">
    <source>
        <dbReference type="EMBL" id="KIK53913.1"/>
    </source>
</evidence>
<gene>
    <name evidence="2" type="ORF">GYMLUDRAFT_922416</name>
</gene>
<organism evidence="2 3">
    <name type="scientific">Collybiopsis luxurians FD-317 M1</name>
    <dbReference type="NCBI Taxonomy" id="944289"/>
    <lineage>
        <taxon>Eukaryota</taxon>
        <taxon>Fungi</taxon>
        <taxon>Dikarya</taxon>
        <taxon>Basidiomycota</taxon>
        <taxon>Agaricomycotina</taxon>
        <taxon>Agaricomycetes</taxon>
        <taxon>Agaricomycetidae</taxon>
        <taxon>Agaricales</taxon>
        <taxon>Marasmiineae</taxon>
        <taxon>Omphalotaceae</taxon>
        <taxon>Collybiopsis</taxon>
        <taxon>Collybiopsis luxurians</taxon>
    </lineage>
</organism>
<keyword evidence="1" id="KW-0812">Transmembrane</keyword>
<feature type="transmembrane region" description="Helical" evidence="1">
    <location>
        <begin position="104"/>
        <end position="127"/>
    </location>
</feature>
<keyword evidence="3" id="KW-1185">Reference proteome</keyword>
<feature type="transmembrane region" description="Helical" evidence="1">
    <location>
        <begin position="27"/>
        <end position="46"/>
    </location>
</feature>
<dbReference type="HOGENOM" id="CLU_1704435_0_0_1"/>
<dbReference type="Proteomes" id="UP000053593">
    <property type="component" value="Unassembled WGS sequence"/>
</dbReference>
<keyword evidence="1" id="KW-0472">Membrane</keyword>
<dbReference type="OrthoDB" id="3174319at2759"/>
<name>A0A0D0CG59_9AGAR</name>
<evidence type="ECO:0000313" key="3">
    <source>
        <dbReference type="Proteomes" id="UP000053593"/>
    </source>
</evidence>
<proteinExistence type="predicted"/>
<keyword evidence="1" id="KW-1133">Transmembrane helix</keyword>
<dbReference type="EMBL" id="KN834822">
    <property type="protein sequence ID" value="KIK53913.1"/>
    <property type="molecule type" value="Genomic_DNA"/>
</dbReference>
<evidence type="ECO:0000256" key="1">
    <source>
        <dbReference type="SAM" id="Phobius"/>
    </source>
</evidence>